<keyword evidence="2" id="KW-1185">Reference proteome</keyword>
<proteinExistence type="predicted"/>
<protein>
    <submittedName>
        <fullName evidence="1">UbiA prenyltransferase family protein</fullName>
        <ecNumber evidence="1">2.5.1.39</ecNumber>
    </submittedName>
</protein>
<reference evidence="2" key="1">
    <citation type="journal article" date="2022" name="Nat. Commun.">
        <title>Chromosome evolution and the genetic basis of agronomically important traits in greater yam.</title>
        <authorList>
            <person name="Bredeson J.V."/>
            <person name="Lyons J.B."/>
            <person name="Oniyinde I.O."/>
            <person name="Okereke N.R."/>
            <person name="Kolade O."/>
            <person name="Nnabue I."/>
            <person name="Nwadili C.O."/>
            <person name="Hribova E."/>
            <person name="Parker M."/>
            <person name="Nwogha J."/>
            <person name="Shu S."/>
            <person name="Carlson J."/>
            <person name="Kariba R."/>
            <person name="Muthemba S."/>
            <person name="Knop K."/>
            <person name="Barton G.J."/>
            <person name="Sherwood A.V."/>
            <person name="Lopez-Montes A."/>
            <person name="Asiedu R."/>
            <person name="Jamnadass R."/>
            <person name="Muchugi A."/>
            <person name="Goodstein D."/>
            <person name="Egesi C.N."/>
            <person name="Featherston J."/>
            <person name="Asfaw A."/>
            <person name="Simpson G.G."/>
            <person name="Dolezel J."/>
            <person name="Hendre P.S."/>
            <person name="Van Deynze A."/>
            <person name="Kumar P.L."/>
            <person name="Obidiegwu J.E."/>
            <person name="Bhattacharjee R."/>
            <person name="Rokhsar D.S."/>
        </authorList>
    </citation>
    <scope>NUCLEOTIDE SEQUENCE [LARGE SCALE GENOMIC DNA]</scope>
    <source>
        <strain evidence="2">cv. TDa95/00328</strain>
    </source>
</reference>
<gene>
    <name evidence="1" type="ORF">IHE45_16G093900</name>
</gene>
<evidence type="ECO:0000313" key="2">
    <source>
        <dbReference type="Proteomes" id="UP000827976"/>
    </source>
</evidence>
<name>A0ACB7UJ55_DIOAL</name>
<dbReference type="EC" id="2.5.1.39" evidence="1"/>
<organism evidence="1 2">
    <name type="scientific">Dioscorea alata</name>
    <name type="common">Purple yam</name>
    <dbReference type="NCBI Taxonomy" id="55571"/>
    <lineage>
        <taxon>Eukaryota</taxon>
        <taxon>Viridiplantae</taxon>
        <taxon>Streptophyta</taxon>
        <taxon>Embryophyta</taxon>
        <taxon>Tracheophyta</taxon>
        <taxon>Spermatophyta</taxon>
        <taxon>Magnoliopsida</taxon>
        <taxon>Liliopsida</taxon>
        <taxon>Dioscoreales</taxon>
        <taxon>Dioscoreaceae</taxon>
        <taxon>Dioscorea</taxon>
    </lineage>
</organism>
<comment type="caution">
    <text evidence="1">The sequence shown here is derived from an EMBL/GenBank/DDBJ whole genome shotgun (WGS) entry which is preliminary data.</text>
</comment>
<keyword evidence="1" id="KW-0808">Transferase</keyword>
<dbReference type="EMBL" id="CM037026">
    <property type="protein sequence ID" value="KAH7660377.1"/>
    <property type="molecule type" value="Genomic_DNA"/>
</dbReference>
<dbReference type="Proteomes" id="UP000827976">
    <property type="component" value="Chromosome 16"/>
</dbReference>
<sequence>MAAQPGEFPDLKMLALFGCGAVLLRGAGCTVNDLLDHDIDVKVERTKYRPLALGLFTPYQGVGFLGVQLLLGLGILLQLNNYRYASHLKPQAYLGLTFNWGALLGWAAIKGNLDPTIVLPLYSSGVFWTLVCDTIYAHQDKEDNLKVGVQSTALRFGDLTKNWISGFGIACIGSLLVSGFNAELALPYYLFLTGAAGYLMKFPYCRFVSNKWFGALVFSGILLGRLAL</sequence>
<accession>A0ACB7UJ55</accession>
<evidence type="ECO:0000313" key="1">
    <source>
        <dbReference type="EMBL" id="KAH7660377.1"/>
    </source>
</evidence>